<evidence type="ECO:0000313" key="2">
    <source>
        <dbReference type="Proteomes" id="UP000308600"/>
    </source>
</evidence>
<dbReference type="Proteomes" id="UP000308600">
    <property type="component" value="Unassembled WGS sequence"/>
</dbReference>
<name>A0ACD2ZY91_9AGAR</name>
<proteinExistence type="predicted"/>
<accession>A0ACD2ZY91</accession>
<dbReference type="EMBL" id="ML209504">
    <property type="protein sequence ID" value="TFK58256.1"/>
    <property type="molecule type" value="Genomic_DNA"/>
</dbReference>
<protein>
    <submittedName>
        <fullName evidence="1">HSP70-domain-containing protein</fullName>
    </submittedName>
</protein>
<organism evidence="1 2">
    <name type="scientific">Pluteus cervinus</name>
    <dbReference type="NCBI Taxonomy" id="181527"/>
    <lineage>
        <taxon>Eukaryota</taxon>
        <taxon>Fungi</taxon>
        <taxon>Dikarya</taxon>
        <taxon>Basidiomycota</taxon>
        <taxon>Agaricomycotina</taxon>
        <taxon>Agaricomycetes</taxon>
        <taxon>Agaricomycetidae</taxon>
        <taxon>Agaricales</taxon>
        <taxon>Pluteineae</taxon>
        <taxon>Pluteaceae</taxon>
        <taxon>Pluteus</taxon>
    </lineage>
</organism>
<sequence length="310" mass="33006">MTVVALDSTKSGGMTLTAVGRHGVFAISVVLSFYSHSPTSPNAAAAIGLNRRIIIYNLGGGTLDVSLLSYSATASGTHLGGEDFDNQVVLVGGSTRIPRVQQLLKYFGKKPSKGINPDEAYGATVQGGILSGAEGTGDVVLVDVNPSLSRLGRLVSQISTTADNQPTVLIQVFEGECSLTKDNNLLSKFELTGIPPAPRSVPQIEVTFEVDANGIMKVSVADKGTDKAESITRKNEKGRLSQEEIDCMVVEAEQFAVEDDAQRKRIWPLNHNSLSALVYGLNTKLGDQEGPGSKISNETEVRRYEVSLTP</sequence>
<reference evidence="1 2" key="1">
    <citation type="journal article" date="2019" name="Nat. Ecol. Evol.">
        <title>Megaphylogeny resolves global patterns of mushroom evolution.</title>
        <authorList>
            <person name="Varga T."/>
            <person name="Krizsan K."/>
            <person name="Foldi C."/>
            <person name="Dima B."/>
            <person name="Sanchez-Garcia M."/>
            <person name="Sanchez-Ramirez S."/>
            <person name="Szollosi G.J."/>
            <person name="Szarkandi J.G."/>
            <person name="Papp V."/>
            <person name="Albert L."/>
            <person name="Andreopoulos W."/>
            <person name="Angelini C."/>
            <person name="Antonin V."/>
            <person name="Barry K.W."/>
            <person name="Bougher N.L."/>
            <person name="Buchanan P."/>
            <person name="Buyck B."/>
            <person name="Bense V."/>
            <person name="Catcheside P."/>
            <person name="Chovatia M."/>
            <person name="Cooper J."/>
            <person name="Damon W."/>
            <person name="Desjardin D."/>
            <person name="Finy P."/>
            <person name="Geml J."/>
            <person name="Haridas S."/>
            <person name="Hughes K."/>
            <person name="Justo A."/>
            <person name="Karasinski D."/>
            <person name="Kautmanova I."/>
            <person name="Kiss B."/>
            <person name="Kocsube S."/>
            <person name="Kotiranta H."/>
            <person name="LaButti K.M."/>
            <person name="Lechner B.E."/>
            <person name="Liimatainen K."/>
            <person name="Lipzen A."/>
            <person name="Lukacs Z."/>
            <person name="Mihaltcheva S."/>
            <person name="Morgado L.N."/>
            <person name="Niskanen T."/>
            <person name="Noordeloos M.E."/>
            <person name="Ohm R.A."/>
            <person name="Ortiz-Santana B."/>
            <person name="Ovrebo C."/>
            <person name="Racz N."/>
            <person name="Riley R."/>
            <person name="Savchenko A."/>
            <person name="Shiryaev A."/>
            <person name="Soop K."/>
            <person name="Spirin V."/>
            <person name="Szebenyi C."/>
            <person name="Tomsovsky M."/>
            <person name="Tulloss R.E."/>
            <person name="Uehling J."/>
            <person name="Grigoriev I.V."/>
            <person name="Vagvolgyi C."/>
            <person name="Papp T."/>
            <person name="Martin F.M."/>
            <person name="Miettinen O."/>
            <person name="Hibbett D.S."/>
            <person name="Nagy L.G."/>
        </authorList>
    </citation>
    <scope>NUCLEOTIDE SEQUENCE [LARGE SCALE GENOMIC DNA]</scope>
    <source>
        <strain evidence="1 2">NL-1719</strain>
    </source>
</reference>
<gene>
    <name evidence="1" type="ORF">BDN72DRAFT_906917</name>
</gene>
<keyword evidence="2" id="KW-1185">Reference proteome</keyword>
<evidence type="ECO:0000313" key="1">
    <source>
        <dbReference type="EMBL" id="TFK58256.1"/>
    </source>
</evidence>